<protein>
    <submittedName>
        <fullName evidence="1">Uncharacterized protein</fullName>
    </submittedName>
</protein>
<dbReference type="Proteomes" id="UP000641137">
    <property type="component" value="Unassembled WGS sequence"/>
</dbReference>
<evidence type="ECO:0000313" key="1">
    <source>
        <dbReference type="EMBL" id="GHC66691.1"/>
    </source>
</evidence>
<reference evidence="1" key="2">
    <citation type="submission" date="2020-09" db="EMBL/GenBank/DDBJ databases">
        <authorList>
            <person name="Sun Q."/>
            <person name="Kim S."/>
        </authorList>
    </citation>
    <scope>NUCLEOTIDE SEQUENCE</scope>
    <source>
        <strain evidence="1">KCTC 42097</strain>
    </source>
</reference>
<comment type="caution">
    <text evidence="1">The sequence shown here is derived from an EMBL/GenBank/DDBJ whole genome shotgun (WGS) entry which is preliminary data.</text>
</comment>
<dbReference type="EMBL" id="BMZO01000003">
    <property type="protein sequence ID" value="GHC66691.1"/>
    <property type="molecule type" value="Genomic_DNA"/>
</dbReference>
<dbReference type="RefSeq" id="WP_189488535.1">
    <property type="nucleotide sequence ID" value="NZ_BMZO01000003.1"/>
</dbReference>
<reference evidence="1" key="1">
    <citation type="journal article" date="2014" name="Int. J. Syst. Evol. Microbiol.">
        <title>Complete genome sequence of Corynebacterium casei LMG S-19264T (=DSM 44701T), isolated from a smear-ripened cheese.</title>
        <authorList>
            <consortium name="US DOE Joint Genome Institute (JGI-PGF)"/>
            <person name="Walter F."/>
            <person name="Albersmeier A."/>
            <person name="Kalinowski J."/>
            <person name="Ruckert C."/>
        </authorList>
    </citation>
    <scope>NUCLEOTIDE SEQUENCE</scope>
    <source>
        <strain evidence="1">KCTC 42097</strain>
    </source>
</reference>
<name>A0A8J3DFL8_9HYPH</name>
<sequence length="130" mass="14164">MLHWNRRVIGREAAAAACRMPLETLDVWLHRYKAPSAKLSGQRLFSLQDLTILQVARRLLSPGILAATAIEIATPLLDDPPGYDATLFATDDGAFIGGPDDFPENNFAAIRVGWIAHDLSKKLEAADVAV</sequence>
<keyword evidence="2" id="KW-1185">Reference proteome</keyword>
<accession>A0A8J3DFL8</accession>
<dbReference type="AlphaFoldDB" id="A0A8J3DFL8"/>
<organism evidence="1 2">
    <name type="scientific">Limoniibacter endophyticus</name>
    <dbReference type="NCBI Taxonomy" id="1565040"/>
    <lineage>
        <taxon>Bacteria</taxon>
        <taxon>Pseudomonadati</taxon>
        <taxon>Pseudomonadota</taxon>
        <taxon>Alphaproteobacteria</taxon>
        <taxon>Hyphomicrobiales</taxon>
        <taxon>Bartonellaceae</taxon>
        <taxon>Limoniibacter</taxon>
    </lineage>
</organism>
<evidence type="ECO:0000313" key="2">
    <source>
        <dbReference type="Proteomes" id="UP000641137"/>
    </source>
</evidence>
<proteinExistence type="predicted"/>
<gene>
    <name evidence="1" type="ORF">GCM10010136_09980</name>
</gene>